<dbReference type="Gene3D" id="3.40.50.1780">
    <property type="match status" value="1"/>
</dbReference>
<dbReference type="InterPro" id="IPR004108">
    <property type="entry name" value="Fe_hydrogenase_lsu_C"/>
</dbReference>
<evidence type="ECO:0000256" key="1">
    <source>
        <dbReference type="ARBA" id="ARBA00022723"/>
    </source>
</evidence>
<dbReference type="NCBIfam" id="TIGR02512">
    <property type="entry name" value="FeFe_hydrog_A"/>
    <property type="match status" value="1"/>
</dbReference>
<dbReference type="Pfam" id="PF02906">
    <property type="entry name" value="Fe_hyd_lg_C"/>
    <property type="match status" value="1"/>
</dbReference>
<dbReference type="PANTHER" id="PTHR11615">
    <property type="entry name" value="NITRATE, FORMATE, IRON DEHYDROGENASE"/>
    <property type="match status" value="1"/>
</dbReference>
<dbReference type="SUPFAM" id="SSF53920">
    <property type="entry name" value="Fe-only hydrogenase"/>
    <property type="match status" value="1"/>
</dbReference>
<dbReference type="GO" id="GO:0008901">
    <property type="term" value="F:ferredoxin hydrogenase activity"/>
    <property type="evidence" value="ECO:0007669"/>
    <property type="project" value="InterPro"/>
</dbReference>
<dbReference type="InterPro" id="IPR009016">
    <property type="entry name" value="Fe_hydrogenase"/>
</dbReference>
<name>A0A2S7ZRU9_9FIRM</name>
<evidence type="ECO:0000259" key="4">
    <source>
        <dbReference type="PROSITE" id="PS51379"/>
    </source>
</evidence>
<dbReference type="SMART" id="SM00902">
    <property type="entry name" value="Fe_hyd_SSU"/>
    <property type="match status" value="1"/>
</dbReference>
<dbReference type="STRING" id="1110546.GCA_001078375_01563"/>
<dbReference type="Gene3D" id="4.10.260.20">
    <property type="entry name" value="Iron hydrogenase, small subunit"/>
    <property type="match status" value="1"/>
</dbReference>
<protein>
    <submittedName>
        <fullName evidence="5">Hydrogenase</fullName>
    </submittedName>
</protein>
<dbReference type="AlphaFoldDB" id="A0A2S7ZRU9"/>
<dbReference type="GO" id="GO:0051536">
    <property type="term" value="F:iron-sulfur cluster binding"/>
    <property type="evidence" value="ECO:0007669"/>
    <property type="project" value="UniProtKB-KW"/>
</dbReference>
<dbReference type="Gene3D" id="3.40.950.10">
    <property type="entry name" value="Fe-only Hydrogenase (Larger Subunit), Chain L, domain 3"/>
    <property type="match status" value="1"/>
</dbReference>
<dbReference type="RefSeq" id="WP_105092340.1">
    <property type="nucleotide sequence ID" value="NZ_PPDF01000003.1"/>
</dbReference>
<dbReference type="InterPro" id="IPR050340">
    <property type="entry name" value="Cytosolic_Fe-S_CAF"/>
</dbReference>
<dbReference type="Proteomes" id="UP000238877">
    <property type="component" value="Unassembled WGS sequence"/>
</dbReference>
<evidence type="ECO:0000256" key="2">
    <source>
        <dbReference type="ARBA" id="ARBA00023004"/>
    </source>
</evidence>
<evidence type="ECO:0000313" key="6">
    <source>
        <dbReference type="Proteomes" id="UP000238877"/>
    </source>
</evidence>
<evidence type="ECO:0000313" key="5">
    <source>
        <dbReference type="EMBL" id="PQL25983.1"/>
    </source>
</evidence>
<dbReference type="InterPro" id="IPR036991">
    <property type="entry name" value="Fe_hydrogenase_ssu_sf"/>
</dbReference>
<gene>
    <name evidence="5" type="ORF">VTHSUH11_01125</name>
</gene>
<dbReference type="EMBL" id="PPDF01000003">
    <property type="protein sequence ID" value="PQL25983.1"/>
    <property type="molecule type" value="Genomic_DNA"/>
</dbReference>
<dbReference type="SUPFAM" id="SSF54862">
    <property type="entry name" value="4Fe-4S ferredoxins"/>
    <property type="match status" value="1"/>
</dbReference>
<dbReference type="InterPro" id="IPR017900">
    <property type="entry name" value="4Fe4S_Fe_S_CS"/>
</dbReference>
<keyword evidence="3" id="KW-0411">Iron-sulfur</keyword>
<comment type="caution">
    <text evidence="5">The sequence shown here is derived from an EMBL/GenBank/DDBJ whole genome shotgun (WGS) entry which is preliminary data.</text>
</comment>
<reference evidence="5 6" key="1">
    <citation type="submission" date="2018-01" db="EMBL/GenBank/DDBJ databases">
        <title>Draft genome sequences of clinical isolates and type strains of oral Veillonella including Veillonella infantum sp., nov.</title>
        <authorList>
            <person name="Mashima I."/>
            <person name="Liao Y.-C."/>
            <person name="Sabharwal A."/>
            <person name="Haase E.M."/>
            <person name="Nakazawa F."/>
            <person name="Scannapieco F.A."/>
        </authorList>
    </citation>
    <scope>NUCLEOTIDE SEQUENCE [LARGE SCALE GENOMIC DNA]</scope>
    <source>
        <strain evidence="5 6">Y6</strain>
    </source>
</reference>
<keyword evidence="1" id="KW-0479">Metal-binding</keyword>
<dbReference type="InterPro" id="IPR017896">
    <property type="entry name" value="4Fe4S_Fe-S-bd"/>
</dbReference>
<keyword evidence="2" id="KW-0408">Iron</keyword>
<dbReference type="Gene3D" id="3.30.70.20">
    <property type="match status" value="1"/>
</dbReference>
<dbReference type="Pfam" id="PF02256">
    <property type="entry name" value="Fe_hyd_SSU"/>
    <property type="match status" value="1"/>
</dbReference>
<dbReference type="InterPro" id="IPR003149">
    <property type="entry name" value="Fe_hydrogenase_ssu"/>
</dbReference>
<proteinExistence type="predicted"/>
<dbReference type="InterPro" id="IPR013352">
    <property type="entry name" value="Fe_hydrogenase_subset"/>
</dbReference>
<dbReference type="PROSITE" id="PS51379">
    <property type="entry name" value="4FE4S_FER_2"/>
    <property type="match status" value="1"/>
</dbReference>
<organism evidence="5 6">
    <name type="scientific">Veillonella tobetsuensis</name>
    <dbReference type="NCBI Taxonomy" id="1110546"/>
    <lineage>
        <taxon>Bacteria</taxon>
        <taxon>Bacillati</taxon>
        <taxon>Bacillota</taxon>
        <taxon>Negativicutes</taxon>
        <taxon>Veillonellales</taxon>
        <taxon>Veillonellaceae</taxon>
        <taxon>Veillonella</taxon>
    </lineage>
</organism>
<dbReference type="Pfam" id="PF13237">
    <property type="entry name" value="Fer4_10"/>
    <property type="match status" value="1"/>
</dbReference>
<sequence>MSKYEFLDRRVPIEDGNIALVQDLSKCKNCSLCRKACAVDMGVFDYYDLTTNGDHPICIHCGQCASICPFDSINERSEIDEVKAAIADPNKIVVFQTAPAVRVGLGEEFGLDAGTFVEGKMVAALRKLGGDYILDTNFGADMTIMEEASELLERVINSDAVLPQFTSCCPAWVKFAETFYPEFLPNLSTAKSPIAMQAPTQKTYFAEKMGLDAKQIVAVAVTPCTAKKFEIRRDEMNSSAEYWDVPEMRDTDYCITTRELAKWLRAEEINFDDLEDSAFDPLMGEASGGGIIFGNTGGVMEAAMRAAYKLATGEDAPQTLIPFEAIRGMDGAREADVVIGDKTLHVAAVHGTGNLRKFIERMRAENIHYDFIEVMACRGGCIGGGGQPRVKLPMADKAREARIASLYTRDAEVQVKAACDNPDIQKLYAEFFDGKPMSHKAHHMLHTTFVNRSEDLGPNGACTPATCPTSVPNLKKAAEAAKAAAEADN</sequence>
<accession>A0A2S7ZRU9</accession>
<dbReference type="GO" id="GO:0005506">
    <property type="term" value="F:iron ion binding"/>
    <property type="evidence" value="ECO:0007669"/>
    <property type="project" value="InterPro"/>
</dbReference>
<evidence type="ECO:0000256" key="3">
    <source>
        <dbReference type="ARBA" id="ARBA00023014"/>
    </source>
</evidence>
<feature type="domain" description="4Fe-4S ferredoxin-type" evidence="4">
    <location>
        <begin position="47"/>
        <end position="78"/>
    </location>
</feature>
<dbReference type="PROSITE" id="PS00198">
    <property type="entry name" value="4FE4S_FER_1"/>
    <property type="match status" value="1"/>
</dbReference>